<keyword evidence="4" id="KW-1185">Reference proteome</keyword>
<evidence type="ECO:0000256" key="1">
    <source>
        <dbReference type="SAM" id="MobiDB-lite"/>
    </source>
</evidence>
<feature type="region of interest" description="Disordered" evidence="1">
    <location>
        <begin position="1"/>
        <end position="31"/>
    </location>
</feature>
<accession>A0ABV8VIK4</accession>
<evidence type="ECO:0000256" key="2">
    <source>
        <dbReference type="SAM" id="Phobius"/>
    </source>
</evidence>
<gene>
    <name evidence="3" type="ORF">ACFO5K_15910</name>
</gene>
<sequence length="123" mass="12729">MSTGSDDSGRSEESPQRPEVSHPVADGRAERPAVAYGGLPSEAAESVAPARQSWSTVGFVFAAIALLLFPLIFGVIGIGAGLYGHKKGEALGYWAAVAALTALLAGLAIRVFFFDADLIPAQN</sequence>
<organism evidence="3 4">
    <name type="scientific">Nocardia halotolerans</name>
    <dbReference type="NCBI Taxonomy" id="1755878"/>
    <lineage>
        <taxon>Bacteria</taxon>
        <taxon>Bacillati</taxon>
        <taxon>Actinomycetota</taxon>
        <taxon>Actinomycetes</taxon>
        <taxon>Mycobacteriales</taxon>
        <taxon>Nocardiaceae</taxon>
        <taxon>Nocardia</taxon>
    </lineage>
</organism>
<keyword evidence="2" id="KW-1133">Transmembrane helix</keyword>
<keyword evidence="2" id="KW-0472">Membrane</keyword>
<keyword evidence="2" id="KW-0812">Transmembrane</keyword>
<dbReference type="Proteomes" id="UP001595844">
    <property type="component" value="Unassembled WGS sequence"/>
</dbReference>
<feature type="transmembrane region" description="Helical" evidence="2">
    <location>
        <begin position="91"/>
        <end position="113"/>
    </location>
</feature>
<evidence type="ECO:0000313" key="3">
    <source>
        <dbReference type="EMBL" id="MFC4375586.1"/>
    </source>
</evidence>
<dbReference type="RefSeq" id="WP_378562545.1">
    <property type="nucleotide sequence ID" value="NZ_JBHSDL010000014.1"/>
</dbReference>
<protein>
    <recommendedName>
        <fullName evidence="5">DUF4190 domain-containing protein</fullName>
    </recommendedName>
</protein>
<comment type="caution">
    <text evidence="3">The sequence shown here is derived from an EMBL/GenBank/DDBJ whole genome shotgun (WGS) entry which is preliminary data.</text>
</comment>
<dbReference type="EMBL" id="JBHSDL010000014">
    <property type="protein sequence ID" value="MFC4375586.1"/>
    <property type="molecule type" value="Genomic_DNA"/>
</dbReference>
<reference evidence="4" key="1">
    <citation type="journal article" date="2019" name="Int. J. Syst. Evol. Microbiol.">
        <title>The Global Catalogue of Microorganisms (GCM) 10K type strain sequencing project: providing services to taxonomists for standard genome sequencing and annotation.</title>
        <authorList>
            <consortium name="The Broad Institute Genomics Platform"/>
            <consortium name="The Broad Institute Genome Sequencing Center for Infectious Disease"/>
            <person name="Wu L."/>
            <person name="Ma J."/>
        </authorList>
    </citation>
    <scope>NUCLEOTIDE SEQUENCE [LARGE SCALE GENOMIC DNA]</scope>
    <source>
        <strain evidence="4">IBRC-M 10490</strain>
    </source>
</reference>
<evidence type="ECO:0000313" key="4">
    <source>
        <dbReference type="Proteomes" id="UP001595844"/>
    </source>
</evidence>
<feature type="transmembrane region" description="Helical" evidence="2">
    <location>
        <begin position="59"/>
        <end position="84"/>
    </location>
</feature>
<name>A0ABV8VIK4_9NOCA</name>
<evidence type="ECO:0008006" key="5">
    <source>
        <dbReference type="Google" id="ProtNLM"/>
    </source>
</evidence>
<feature type="compositionally biased region" description="Basic and acidic residues" evidence="1">
    <location>
        <begin position="7"/>
        <end position="31"/>
    </location>
</feature>
<proteinExistence type="predicted"/>